<feature type="compositionally biased region" description="Basic residues" evidence="1">
    <location>
        <begin position="130"/>
        <end position="143"/>
    </location>
</feature>
<name>A0A7C9B3J0_OPUST</name>
<protein>
    <submittedName>
        <fullName evidence="2">Uncharacterized protein</fullName>
    </submittedName>
</protein>
<reference evidence="2" key="2">
    <citation type="submission" date="2020-07" db="EMBL/GenBank/DDBJ databases">
        <authorList>
            <person name="Vera ALvarez R."/>
            <person name="Arias-Moreno D.M."/>
            <person name="Jimenez-Jacinto V."/>
            <person name="Jimenez-Bremont J.F."/>
            <person name="Swaminathan K."/>
            <person name="Moose S.P."/>
            <person name="Guerrero-Gonzalez M.L."/>
            <person name="Marino-Ramirez L."/>
            <person name="Landsman D."/>
            <person name="Rodriguez-Kessler M."/>
            <person name="Delgado-Sanchez P."/>
        </authorList>
    </citation>
    <scope>NUCLEOTIDE SEQUENCE</scope>
    <source>
        <tissue evidence="2">Cladode</tissue>
    </source>
</reference>
<evidence type="ECO:0000256" key="1">
    <source>
        <dbReference type="SAM" id="MobiDB-lite"/>
    </source>
</evidence>
<dbReference type="EMBL" id="GISG01287711">
    <property type="protein sequence ID" value="MBA4680593.1"/>
    <property type="molecule type" value="Transcribed_RNA"/>
</dbReference>
<reference evidence="2" key="1">
    <citation type="journal article" date="2013" name="J. Plant Res.">
        <title>Effect of fungi and light on seed germination of three Opuntia species from semiarid lands of central Mexico.</title>
        <authorList>
            <person name="Delgado-Sanchez P."/>
            <person name="Jimenez-Bremont J.F."/>
            <person name="Guerrero-Gonzalez Mde L."/>
            <person name="Flores J."/>
        </authorList>
    </citation>
    <scope>NUCLEOTIDE SEQUENCE</scope>
    <source>
        <tissue evidence="2">Cladode</tissue>
    </source>
</reference>
<accession>A0A7C9B3J0</accession>
<proteinExistence type="predicted"/>
<dbReference type="AlphaFoldDB" id="A0A7C9B3J0"/>
<sequence>MSARESGKFPTRRFSERSRWVRLRHAEISEGREELMLLLPRERKEREVRLQRERGNGPPRLASERSIEVTKPVAESQRTPFHEQCEPGRSGAVQLEKKRYGSERVRVSWWRRWASSDWVRERVGGERRRREERRKKKTTVMVV</sequence>
<feature type="region of interest" description="Disordered" evidence="1">
    <location>
        <begin position="49"/>
        <end position="89"/>
    </location>
</feature>
<organism evidence="2">
    <name type="scientific">Opuntia streptacantha</name>
    <name type="common">Prickly pear cactus</name>
    <name type="synonym">Opuntia cardona</name>
    <dbReference type="NCBI Taxonomy" id="393608"/>
    <lineage>
        <taxon>Eukaryota</taxon>
        <taxon>Viridiplantae</taxon>
        <taxon>Streptophyta</taxon>
        <taxon>Embryophyta</taxon>
        <taxon>Tracheophyta</taxon>
        <taxon>Spermatophyta</taxon>
        <taxon>Magnoliopsida</taxon>
        <taxon>eudicotyledons</taxon>
        <taxon>Gunneridae</taxon>
        <taxon>Pentapetalae</taxon>
        <taxon>Caryophyllales</taxon>
        <taxon>Cactineae</taxon>
        <taxon>Cactaceae</taxon>
        <taxon>Opuntioideae</taxon>
        <taxon>Opuntia</taxon>
    </lineage>
</organism>
<feature type="region of interest" description="Disordered" evidence="1">
    <location>
        <begin position="124"/>
        <end position="143"/>
    </location>
</feature>
<evidence type="ECO:0000313" key="2">
    <source>
        <dbReference type="EMBL" id="MBA4680593.1"/>
    </source>
</evidence>